<evidence type="ECO:0000313" key="1">
    <source>
        <dbReference type="EMBL" id="ADD93057.1"/>
    </source>
</evidence>
<name>D6PBF6_9ARCH</name>
<reference evidence="1" key="1">
    <citation type="journal article" date="2010" name="ISME J.">
        <title>Metagenome of the Mediterranean deep chlorophyll maximum studied by direct and fosmid library 454 pyrosequencing.</title>
        <authorList>
            <person name="Ghai R."/>
            <person name="Martin-Cuadrado A.B."/>
            <person name="Molto A.G."/>
            <person name="Heredia I.G."/>
            <person name="Cabrera R."/>
            <person name="Martin J."/>
            <person name="Verdu M."/>
            <person name="Deschamps P."/>
            <person name="Moreira D."/>
            <person name="Lopez-Garcia P."/>
            <person name="Mira A."/>
            <person name="Rodriguez-Valera F."/>
        </authorList>
    </citation>
    <scope>NUCLEOTIDE SEQUENCE</scope>
</reference>
<dbReference type="AlphaFoldDB" id="D6PBF6"/>
<accession>D6PBF6</accession>
<dbReference type="EMBL" id="GU942962">
    <property type="protein sequence ID" value="ADD93057.1"/>
    <property type="molecule type" value="Genomic_DNA"/>
</dbReference>
<proteinExistence type="predicted"/>
<sequence length="236" mass="25467">MQIHTDVEEISDPIPPLAEWQGSIGPSDTSGDLISLQVGASNEVRIAIHSSDLSAMDIERINGDSNENLTESNEQNPNLFVIEDVGATTVVVILRVTSEDAVTYSVSHTVVGPRDGETLGDAPNRMFEEGDNSAAWPTIVHDGVQRQGHLSSPEDIDIWLLEIETENGSNVKINPSVESTNCCLIQILNVGDNGTLGGFTTEQNLSKGTHAIRVSKNPNWTGVGTHITRLQSPRLH</sequence>
<protein>
    <submittedName>
        <fullName evidence="1">Uncharacterized protein</fullName>
    </submittedName>
</protein>
<organism evidence="1">
    <name type="scientific">uncultured archaeon MedDCM-OCT-S05-C10</name>
    <dbReference type="NCBI Taxonomy" id="743088"/>
    <lineage>
        <taxon>Archaea</taxon>
        <taxon>environmental samples</taxon>
    </lineage>
</organism>